<dbReference type="GO" id="GO:0005634">
    <property type="term" value="C:nucleus"/>
    <property type="evidence" value="ECO:0007669"/>
    <property type="project" value="UniProtKB-UniRule"/>
</dbReference>
<dbReference type="PANTHER" id="PTHR13059:SF10">
    <property type="entry name" value="HMG BOX TRANSCRIPTION FACTOR BBX"/>
    <property type="match status" value="1"/>
</dbReference>
<organism evidence="9 10">
    <name type="scientific">Cryptolaemus montrouzieri</name>
    <dbReference type="NCBI Taxonomy" id="559131"/>
    <lineage>
        <taxon>Eukaryota</taxon>
        <taxon>Metazoa</taxon>
        <taxon>Ecdysozoa</taxon>
        <taxon>Arthropoda</taxon>
        <taxon>Hexapoda</taxon>
        <taxon>Insecta</taxon>
        <taxon>Pterygota</taxon>
        <taxon>Neoptera</taxon>
        <taxon>Endopterygota</taxon>
        <taxon>Coleoptera</taxon>
        <taxon>Polyphaga</taxon>
        <taxon>Cucujiformia</taxon>
        <taxon>Coccinelloidea</taxon>
        <taxon>Coccinellidae</taxon>
        <taxon>Scymninae</taxon>
        <taxon>Scymnini</taxon>
        <taxon>Cryptolaemus</taxon>
    </lineage>
</organism>
<evidence type="ECO:0000256" key="2">
    <source>
        <dbReference type="ARBA" id="ARBA00023015"/>
    </source>
</evidence>
<dbReference type="InterPro" id="IPR036910">
    <property type="entry name" value="HMG_box_dom_sf"/>
</dbReference>
<evidence type="ECO:0000256" key="5">
    <source>
        <dbReference type="ARBA" id="ARBA00023242"/>
    </source>
</evidence>
<evidence type="ECO:0000256" key="4">
    <source>
        <dbReference type="ARBA" id="ARBA00023163"/>
    </source>
</evidence>
<evidence type="ECO:0000256" key="1">
    <source>
        <dbReference type="ARBA" id="ARBA00022553"/>
    </source>
</evidence>
<feature type="region of interest" description="Disordered" evidence="7">
    <location>
        <begin position="86"/>
        <end position="129"/>
    </location>
</feature>
<dbReference type="InterPro" id="IPR009071">
    <property type="entry name" value="HMG_box_dom"/>
</dbReference>
<comment type="caution">
    <text evidence="9">The sequence shown here is derived from an EMBL/GenBank/DDBJ whole genome shotgun (WGS) entry which is preliminary data.</text>
</comment>
<evidence type="ECO:0000313" key="10">
    <source>
        <dbReference type="Proteomes" id="UP001516400"/>
    </source>
</evidence>
<gene>
    <name evidence="9" type="ORF">HHI36_011328</name>
</gene>
<sequence>MRTHDLFSMMSYLLGNTFLAPSENAYGGLPRDHGINENNNNQTVVHGNDKIEEIWNKHTFKSEKVEQTLSLNDMKVSSWINENISKSQEDSIQEQEKPPEQHEHDDEPSSEPTETSKEDQNGSPSHHARRPMNAFLIFCKKHRPIVRVKFPSLENRGVTKILGEWWSLLEEGDKTPFTNLANEYKDAFLSANPDFKWYKLPAPPLRTLTVRPPNSVPKLPSPQSSPSYASLQVFNEFNPGKLADESQLGSLTSLLKNNYSSVGSTLADCCENRKNASMDSIIEVGENNNQIEQCDTSLQSPVNLIKEASLPPKPIKKRIFSQFLGSNTKEVSRNILNDECNEKHTFFQAEHQRTTGDSMTNQDIVDKVVDNLFVGKRNGINLTEQEKTRKSGRQCKGKRYEKFMVEGKLLGNKKDARLTQNKLLNISKEIYTPDKQVPERKVEITPNLENTIKRLAERTKAAEVQNEDEDILSTLHKEEKEEYNGSETSESAPNSNFNLDLKISNLPSLSYDAFVLKKKESKKRKLRKVSCEYLRNGDKESKKEETLVGSKKRKNKHSITHLEKKENKTDFNDLLGLATLAEVAANTEKINET</sequence>
<feature type="compositionally biased region" description="Basic and acidic residues" evidence="7">
    <location>
        <begin position="94"/>
        <end position="107"/>
    </location>
</feature>
<dbReference type="PROSITE" id="PS50118">
    <property type="entry name" value="HMG_BOX_2"/>
    <property type="match status" value="1"/>
</dbReference>
<feature type="domain" description="HMG box" evidence="8">
    <location>
        <begin position="128"/>
        <end position="196"/>
    </location>
</feature>
<dbReference type="Gene3D" id="1.10.30.10">
    <property type="entry name" value="High mobility group box domain"/>
    <property type="match status" value="1"/>
</dbReference>
<feature type="DNA-binding region" description="HMG box" evidence="6">
    <location>
        <begin position="128"/>
        <end position="196"/>
    </location>
</feature>
<keyword evidence="2" id="KW-0805">Transcription regulation</keyword>
<keyword evidence="3 6" id="KW-0238">DNA-binding</keyword>
<dbReference type="SMART" id="SM00398">
    <property type="entry name" value="HMG"/>
    <property type="match status" value="1"/>
</dbReference>
<dbReference type="AlphaFoldDB" id="A0ABD2MLQ6"/>
<dbReference type="PANTHER" id="PTHR13059">
    <property type="entry name" value="HMG-BOX TRANSCRIPTION FACTOR BBX"/>
    <property type="match status" value="1"/>
</dbReference>
<accession>A0ABD2MLQ6</accession>
<proteinExistence type="predicted"/>
<keyword evidence="5 6" id="KW-0539">Nucleus</keyword>
<reference evidence="9 10" key="1">
    <citation type="journal article" date="2021" name="BMC Biol.">
        <title>Horizontally acquired antibacterial genes associated with adaptive radiation of ladybird beetles.</title>
        <authorList>
            <person name="Li H.S."/>
            <person name="Tang X.F."/>
            <person name="Huang Y.H."/>
            <person name="Xu Z.Y."/>
            <person name="Chen M.L."/>
            <person name="Du X.Y."/>
            <person name="Qiu B.Y."/>
            <person name="Chen P.T."/>
            <person name="Zhang W."/>
            <person name="Slipinski A."/>
            <person name="Escalona H.E."/>
            <person name="Waterhouse R.M."/>
            <person name="Zwick A."/>
            <person name="Pang H."/>
        </authorList>
    </citation>
    <scope>NUCLEOTIDE SEQUENCE [LARGE SCALE GENOMIC DNA]</scope>
    <source>
        <strain evidence="9">SYSU2018</strain>
    </source>
</reference>
<evidence type="ECO:0000256" key="6">
    <source>
        <dbReference type="PROSITE-ProRule" id="PRU00267"/>
    </source>
</evidence>
<keyword evidence="10" id="KW-1185">Reference proteome</keyword>
<dbReference type="SUPFAM" id="SSF47095">
    <property type="entry name" value="HMG-box"/>
    <property type="match status" value="1"/>
</dbReference>
<evidence type="ECO:0000256" key="3">
    <source>
        <dbReference type="ARBA" id="ARBA00023125"/>
    </source>
</evidence>
<evidence type="ECO:0000313" key="9">
    <source>
        <dbReference type="EMBL" id="KAL3267192.1"/>
    </source>
</evidence>
<feature type="region of interest" description="Disordered" evidence="7">
    <location>
        <begin position="540"/>
        <end position="564"/>
    </location>
</feature>
<keyword evidence="1" id="KW-0597">Phosphoprotein</keyword>
<dbReference type="Proteomes" id="UP001516400">
    <property type="component" value="Unassembled WGS sequence"/>
</dbReference>
<evidence type="ECO:0000256" key="7">
    <source>
        <dbReference type="SAM" id="MobiDB-lite"/>
    </source>
</evidence>
<dbReference type="GO" id="GO:0003677">
    <property type="term" value="F:DNA binding"/>
    <property type="evidence" value="ECO:0007669"/>
    <property type="project" value="UniProtKB-UniRule"/>
</dbReference>
<name>A0ABD2MLQ6_9CUCU</name>
<evidence type="ECO:0000259" key="8">
    <source>
        <dbReference type="PROSITE" id="PS50118"/>
    </source>
</evidence>
<keyword evidence="4" id="KW-0804">Transcription</keyword>
<protein>
    <recommendedName>
        <fullName evidence="8">HMG box domain-containing protein</fullName>
    </recommendedName>
</protein>
<dbReference type="InterPro" id="IPR052412">
    <property type="entry name" value="CC-Dev_Transcription_Reg"/>
</dbReference>
<feature type="compositionally biased region" description="Basic residues" evidence="7">
    <location>
        <begin position="550"/>
        <end position="559"/>
    </location>
</feature>
<dbReference type="Pfam" id="PF00505">
    <property type="entry name" value="HMG_box"/>
    <property type="match status" value="1"/>
</dbReference>
<dbReference type="EMBL" id="JABFTP020000001">
    <property type="protein sequence ID" value="KAL3267192.1"/>
    <property type="molecule type" value="Genomic_DNA"/>
</dbReference>